<organism evidence="4 5">
    <name type="scientific">Robertmurraya mangrovi</name>
    <dbReference type="NCBI Taxonomy" id="3098077"/>
    <lineage>
        <taxon>Bacteria</taxon>
        <taxon>Bacillati</taxon>
        <taxon>Bacillota</taxon>
        <taxon>Bacilli</taxon>
        <taxon>Bacillales</taxon>
        <taxon>Bacillaceae</taxon>
        <taxon>Robertmurraya</taxon>
    </lineage>
</organism>
<keyword evidence="1" id="KW-0479">Metal-binding</keyword>
<accession>A0ABU5IY20</accession>
<feature type="domain" description="NodB homology" evidence="3">
    <location>
        <begin position="176"/>
        <end position="358"/>
    </location>
</feature>
<sequence>MRKINNSYFPLQLLNRKKEYIFLFILLFSFAIPTQANESTLSEAPIFIDGDPINTKYLMRNGHLLVPALFLKNTGATVDWDAQYRSIVFQSKNVRFAAPLGKNYTDDYIQHLGTWVRNPLATATIEFGGDYFVPIVDIANKLGMKVKYDFSINRTFITTNIASPTITYRQAESREKLVAITYDDGPEDYYTPQILDILKDKGVPATFFVLGKQVKANPDLMERIVKEGHGLANHSYNHPDLRKNWSSVVRQEILSTQDELQRVVGKKPDLFRPPYGAYTKADAVVLNQIGMRNILWNVDTLDWSGNSAEDILSIIKRDTKPGAIILQHNFKENRMLDGAIEALPQIIDELKKQGYKFVTIQTLLSNP</sequence>
<dbReference type="Gene3D" id="3.20.20.370">
    <property type="entry name" value="Glycoside hydrolase/deacetylase"/>
    <property type="match status" value="1"/>
</dbReference>
<dbReference type="InterPro" id="IPR002509">
    <property type="entry name" value="NODB_dom"/>
</dbReference>
<evidence type="ECO:0000313" key="4">
    <source>
        <dbReference type="EMBL" id="MDZ5472026.1"/>
    </source>
</evidence>
<dbReference type="InterPro" id="IPR011330">
    <property type="entry name" value="Glyco_hydro/deAcase_b/a-brl"/>
</dbReference>
<evidence type="ECO:0000313" key="5">
    <source>
        <dbReference type="Proteomes" id="UP001290455"/>
    </source>
</evidence>
<dbReference type="EMBL" id="JAXOFX010000005">
    <property type="protein sequence ID" value="MDZ5472026.1"/>
    <property type="molecule type" value="Genomic_DNA"/>
</dbReference>
<dbReference type="InterPro" id="IPR012854">
    <property type="entry name" value="Cu_amine_oxidase-like_N"/>
</dbReference>
<comment type="caution">
    <text evidence="4">The sequence shown here is derived from an EMBL/GenBank/DDBJ whole genome shotgun (WGS) entry which is preliminary data.</text>
</comment>
<keyword evidence="2" id="KW-0378">Hydrolase</keyword>
<dbReference type="Pfam" id="PF01522">
    <property type="entry name" value="Polysacc_deac_1"/>
    <property type="match status" value="1"/>
</dbReference>
<dbReference type="PROSITE" id="PS51677">
    <property type="entry name" value="NODB"/>
    <property type="match status" value="1"/>
</dbReference>
<protein>
    <submittedName>
        <fullName evidence="4">Polysaccharide deacetylase family protein</fullName>
    </submittedName>
</protein>
<dbReference type="PANTHER" id="PTHR10587">
    <property type="entry name" value="GLYCOSYL TRANSFERASE-RELATED"/>
    <property type="match status" value="1"/>
</dbReference>
<dbReference type="PANTHER" id="PTHR10587:SF133">
    <property type="entry name" value="CHITIN DEACETYLASE 1-RELATED"/>
    <property type="match status" value="1"/>
</dbReference>
<proteinExistence type="predicted"/>
<reference evidence="4 5" key="1">
    <citation type="submission" date="2023-11" db="EMBL/GenBank/DDBJ databases">
        <title>Bacillus jintuensis, isolated from a mudflat on the Beibu Gulf coast.</title>
        <authorList>
            <person name="Li M."/>
        </authorList>
    </citation>
    <scope>NUCLEOTIDE SEQUENCE [LARGE SCALE GENOMIC DNA]</scope>
    <source>
        <strain evidence="4 5">31A1R</strain>
    </source>
</reference>
<evidence type="ECO:0000259" key="3">
    <source>
        <dbReference type="PROSITE" id="PS51677"/>
    </source>
</evidence>
<evidence type="ECO:0000256" key="2">
    <source>
        <dbReference type="ARBA" id="ARBA00022801"/>
    </source>
</evidence>
<gene>
    <name evidence="4" type="ORF">SM124_09735</name>
</gene>
<evidence type="ECO:0000256" key="1">
    <source>
        <dbReference type="ARBA" id="ARBA00022723"/>
    </source>
</evidence>
<dbReference type="SUPFAM" id="SSF88713">
    <property type="entry name" value="Glycoside hydrolase/deacetylase"/>
    <property type="match status" value="1"/>
</dbReference>
<keyword evidence="5" id="KW-1185">Reference proteome</keyword>
<dbReference type="InterPro" id="IPR050248">
    <property type="entry name" value="Polysacc_deacetylase_ArnD"/>
</dbReference>
<name>A0ABU5IY20_9BACI</name>
<dbReference type="CDD" id="cd10917">
    <property type="entry name" value="CE4_NodB_like_6s_7s"/>
    <property type="match status" value="1"/>
</dbReference>
<dbReference type="Pfam" id="PF07833">
    <property type="entry name" value="Cu_amine_oxidN1"/>
    <property type="match status" value="1"/>
</dbReference>
<dbReference type="RefSeq" id="WP_322446330.1">
    <property type="nucleotide sequence ID" value="NZ_JAXOFX010000005.1"/>
</dbReference>
<dbReference type="Proteomes" id="UP001290455">
    <property type="component" value="Unassembled WGS sequence"/>
</dbReference>